<dbReference type="AlphaFoldDB" id="A0A3A9YHR9"/>
<sequence length="187" mass="20402">MTRLVRLREELRQRRHHPAFRISAPVWTEQQCRQIEALLAQAQAATPTPPPDPVAQAAPDEPVAVTPAQPDETALATAATNLWRAERKLTPPGERPSPRDRQAARYLRTCSEALADAGLVLQDHDGDAFNPGRALEVLVYQENPALTAETVLETVRPSVYLHGRLVQMGQVIVGTPSQSPDGGNDNA</sequence>
<organism evidence="2 3">
    <name type="scientific">Micromonospora musae</name>
    <dbReference type="NCBI Taxonomy" id="1894970"/>
    <lineage>
        <taxon>Bacteria</taxon>
        <taxon>Bacillati</taxon>
        <taxon>Actinomycetota</taxon>
        <taxon>Actinomycetes</taxon>
        <taxon>Micromonosporales</taxon>
        <taxon>Micromonosporaceae</taxon>
        <taxon>Micromonospora</taxon>
    </lineage>
</organism>
<evidence type="ECO:0000313" key="3">
    <source>
        <dbReference type="Proteomes" id="UP000275865"/>
    </source>
</evidence>
<accession>A0A3A9YHR9</accession>
<comment type="caution">
    <text evidence="2">The sequence shown here is derived from an EMBL/GenBank/DDBJ whole genome shotgun (WGS) entry which is preliminary data.</text>
</comment>
<protein>
    <recommendedName>
        <fullName evidence="4">Nucleotide exchange factor GrpE</fullName>
    </recommendedName>
</protein>
<feature type="compositionally biased region" description="Low complexity" evidence="1">
    <location>
        <begin position="54"/>
        <end position="64"/>
    </location>
</feature>
<gene>
    <name evidence="2" type="ORF">D7044_02530</name>
</gene>
<name>A0A3A9YHR9_9ACTN</name>
<reference evidence="2 3" key="1">
    <citation type="submission" date="2018-09" db="EMBL/GenBank/DDBJ databases">
        <title>Micromonospora sp. nov. MS1-9, isolated from a root of Musa sp.</title>
        <authorList>
            <person name="Kuncharoen N."/>
            <person name="Kudo T."/>
            <person name="Ohkuma M."/>
            <person name="Yuki M."/>
            <person name="Tanasupawat S."/>
        </authorList>
    </citation>
    <scope>NUCLEOTIDE SEQUENCE [LARGE SCALE GENOMIC DNA]</scope>
    <source>
        <strain evidence="2 3">MS1-9</strain>
    </source>
</reference>
<dbReference type="Proteomes" id="UP000275865">
    <property type="component" value="Unassembled WGS sequence"/>
</dbReference>
<dbReference type="RefSeq" id="WP_120687819.1">
    <property type="nucleotide sequence ID" value="NZ_RAZT01000001.1"/>
</dbReference>
<feature type="region of interest" description="Disordered" evidence="1">
    <location>
        <begin position="43"/>
        <end position="67"/>
    </location>
</feature>
<dbReference type="EMBL" id="RAZT01000001">
    <property type="protein sequence ID" value="RKN36531.1"/>
    <property type="molecule type" value="Genomic_DNA"/>
</dbReference>
<evidence type="ECO:0000313" key="2">
    <source>
        <dbReference type="EMBL" id="RKN36531.1"/>
    </source>
</evidence>
<evidence type="ECO:0008006" key="4">
    <source>
        <dbReference type="Google" id="ProtNLM"/>
    </source>
</evidence>
<proteinExistence type="predicted"/>
<evidence type="ECO:0000256" key="1">
    <source>
        <dbReference type="SAM" id="MobiDB-lite"/>
    </source>
</evidence>